<dbReference type="EMBL" id="PECK01000008">
    <property type="protein sequence ID" value="TDZ92175.1"/>
    <property type="molecule type" value="Genomic_DNA"/>
</dbReference>
<evidence type="ECO:0000313" key="3">
    <source>
        <dbReference type="Proteomes" id="UP000294844"/>
    </source>
</evidence>
<name>A0A4R8SC32_9MYCO</name>
<dbReference type="AlphaFoldDB" id="A0A4R8SC32"/>
<keyword evidence="3" id="KW-1185">Reference proteome</keyword>
<dbReference type="EMBL" id="PECM01000005">
    <property type="protein sequence ID" value="TEA07404.1"/>
    <property type="molecule type" value="Genomic_DNA"/>
</dbReference>
<proteinExistence type="predicted"/>
<dbReference type="InterPro" id="IPR036366">
    <property type="entry name" value="PGBDSf"/>
</dbReference>
<sequence>MILTLGSHGDVVARWQRAMLARYASYAKGADGGPLKVDSYFGYDDQAVQKEYQRRTNQTQTGEVSHADLVKLGLMPLFFTVEGHMSDMFVGPCAFVASTLEREGRAVWRPTGYDNIKLPFNNQSGVDELVHRLDTKLFEDGTPFPVGTPWNLAIFSQGAMVGCEVMEKHVLPTNGRLHYRLKDFRKGIAFGNPFRLINQCAPWVADPPQPNTQGIMDWHFDFLKYPELAGKWQEHARTRDWYAENRLDEAGLNMTAIAKIITQSSWTGGAASIVARIMDLFVNPFDGLIDIVWAIVRTFQGIAHLDVHGTYDLNPVLDWFRA</sequence>
<accession>A0A4R8SC32</accession>
<gene>
    <name evidence="2" type="ORF">CCUG60883_01437</name>
    <name evidence="1" type="ORF">CCUG60885_04289</name>
</gene>
<protein>
    <submittedName>
        <fullName evidence="1">Uncharacterized protein</fullName>
    </submittedName>
</protein>
<dbReference type="InterPro" id="IPR029058">
    <property type="entry name" value="AB_hydrolase_fold"/>
</dbReference>
<comment type="caution">
    <text evidence="1">The sequence shown here is derived from an EMBL/GenBank/DDBJ whole genome shotgun (WGS) entry which is preliminary data.</text>
</comment>
<evidence type="ECO:0000313" key="1">
    <source>
        <dbReference type="EMBL" id="TDZ92175.1"/>
    </source>
</evidence>
<dbReference type="Gene3D" id="1.10.10.1120">
    <property type="entry name" value="Lysin B, C-terminal linker domain"/>
    <property type="match status" value="1"/>
</dbReference>
<evidence type="ECO:0000313" key="2">
    <source>
        <dbReference type="EMBL" id="TEA07404.1"/>
    </source>
</evidence>
<dbReference type="Gene3D" id="3.40.50.1820">
    <property type="entry name" value="alpha/beta hydrolase"/>
    <property type="match status" value="1"/>
</dbReference>
<dbReference type="InterPro" id="IPR036365">
    <property type="entry name" value="PGBD-like_sf"/>
</dbReference>
<dbReference type="Gene3D" id="1.10.101.10">
    <property type="entry name" value="PGBD-like superfamily/PGBD"/>
    <property type="match status" value="1"/>
</dbReference>
<evidence type="ECO:0000313" key="4">
    <source>
        <dbReference type="Proteomes" id="UP000295685"/>
    </source>
</evidence>
<organism evidence="1 4">
    <name type="scientific">Mycobacteroides salmoniphilum</name>
    <dbReference type="NCBI Taxonomy" id="404941"/>
    <lineage>
        <taxon>Bacteria</taxon>
        <taxon>Bacillati</taxon>
        <taxon>Actinomycetota</taxon>
        <taxon>Actinomycetes</taxon>
        <taxon>Mycobacteriales</taxon>
        <taxon>Mycobacteriaceae</taxon>
        <taxon>Mycobacteroides</taxon>
    </lineage>
</organism>
<reference evidence="3 4" key="1">
    <citation type="journal article" date="2019" name="Sci. Rep.">
        <title>Extended insight into the Mycobacterium chelonae-abscessus complex through whole genome sequencing of Mycobacterium salmoniphilum outbreak and Mycobacterium salmoniphilum-like strains.</title>
        <authorList>
            <person name="Behra P.R.K."/>
            <person name="Das S."/>
            <person name="Pettersson B.M.F."/>
            <person name="Shirreff L."/>
            <person name="DuCote T."/>
            <person name="Jacobsson K.G."/>
            <person name="Ennis D.G."/>
            <person name="Kirsebom L.A."/>
        </authorList>
    </citation>
    <scope>NUCLEOTIDE SEQUENCE [LARGE SCALE GENOMIC DNA]</scope>
    <source>
        <strain evidence="2 3">CCUG 60883</strain>
        <strain evidence="1 4">CCUG 60885</strain>
    </source>
</reference>
<dbReference type="SUPFAM" id="SSF47090">
    <property type="entry name" value="PGBD-like"/>
    <property type="match status" value="1"/>
</dbReference>
<dbReference type="Proteomes" id="UP000295685">
    <property type="component" value="Unassembled WGS sequence"/>
</dbReference>
<dbReference type="Proteomes" id="UP000294844">
    <property type="component" value="Unassembled WGS sequence"/>
</dbReference>
<dbReference type="InterPro" id="IPR041855">
    <property type="entry name" value="Lysin_B_C_ter"/>
</dbReference>